<proteinExistence type="predicted"/>
<dbReference type="InterPro" id="IPR024983">
    <property type="entry name" value="CHAT_dom"/>
</dbReference>
<dbReference type="RefSeq" id="WP_169362469.1">
    <property type="nucleotide sequence ID" value="NZ_JAAVJL010000001.1"/>
</dbReference>
<accession>A0ABX1LQ14</accession>
<dbReference type="Proteomes" id="UP000738376">
    <property type="component" value="Unassembled WGS sequence"/>
</dbReference>
<evidence type="ECO:0000259" key="1">
    <source>
        <dbReference type="Pfam" id="PF12770"/>
    </source>
</evidence>
<dbReference type="EMBL" id="JAAVJL010000001">
    <property type="protein sequence ID" value="NMF57436.1"/>
    <property type="molecule type" value="Genomic_DNA"/>
</dbReference>
<evidence type="ECO:0000313" key="2">
    <source>
        <dbReference type="EMBL" id="NMF57436.1"/>
    </source>
</evidence>
<feature type="domain" description="CHAT" evidence="1">
    <location>
        <begin position="199"/>
        <end position="489"/>
    </location>
</feature>
<organism evidence="2 3">
    <name type="scientific">Pseudanabaena yagii GIHE-NHR1</name>
    <dbReference type="NCBI Taxonomy" id="2722753"/>
    <lineage>
        <taxon>Bacteria</taxon>
        <taxon>Bacillati</taxon>
        <taxon>Cyanobacteriota</taxon>
        <taxon>Cyanophyceae</taxon>
        <taxon>Pseudanabaenales</taxon>
        <taxon>Pseudanabaenaceae</taxon>
        <taxon>Pseudanabaena</taxon>
        <taxon>Pseudanabaena yagii</taxon>
    </lineage>
</organism>
<gene>
    <name evidence="2" type="ORF">HC246_05220</name>
</gene>
<dbReference type="Pfam" id="PF12770">
    <property type="entry name" value="CHAT"/>
    <property type="match status" value="1"/>
</dbReference>
<sequence length="491" mass="53954">MAYQIYGDKRIPLKLLSFSGQCLLTISLVLGFGGKAIAQSTFGPPPPPPPHIPTTDIPTNTNIPTNTVDIVPVEANCERLVGVFCNPIELPPKETSDIPKIDTNITNALCAYSKTCSSAPSVSFNSIQEDVQTASKITDSQSWVIYPIIFDDHIELIVVPPSGKEIRKVSPNVKRDELTETVQSFLDSIRDPSSNDYLESSQKLYNWIIRPLDSDLKGAKVKTLIFVMDGSLRAIPIGALHDGNQFLVQKYATATVPSMGLANLKIPDRRNSKILVMGLTKATKDFVALPNVEVETKLISSKILTENADIFLDEKFTIENLKKQQNTKNYGIVHIASHAQFLSDVSDGAFIQFWNEKLKLSDLRTIRMGEEPIEMLTLSACQTAVGKNLGLSGTALIYRAKSVLASLWTVSDAGTTPLMLDFYNYYPKAKSKAIAIQQAQLDLLEGRVKIEGGKIKGIGNLPAISLSQVSGDINLKHPYFWASFILVGNWL</sequence>
<reference evidence="2 3" key="1">
    <citation type="submission" date="2020-03" db="EMBL/GenBank/DDBJ databases">
        <title>Draft Genome Sequence of 2-Methylisoborneol Producing Pseudanabaena yagii Strain GIHE-NHR1 Isolated from North Han River in South Korea.</title>
        <authorList>
            <person name="Jeong J."/>
        </authorList>
    </citation>
    <scope>NUCLEOTIDE SEQUENCE [LARGE SCALE GENOMIC DNA]</scope>
    <source>
        <strain evidence="2 3">GIHE-NHR1</strain>
    </source>
</reference>
<evidence type="ECO:0000313" key="3">
    <source>
        <dbReference type="Proteomes" id="UP000738376"/>
    </source>
</evidence>
<protein>
    <submittedName>
        <fullName evidence="2">CHAT domain-containing protein</fullName>
    </submittedName>
</protein>
<comment type="caution">
    <text evidence="2">The sequence shown here is derived from an EMBL/GenBank/DDBJ whole genome shotgun (WGS) entry which is preliminary data.</text>
</comment>
<keyword evidence="3" id="KW-1185">Reference proteome</keyword>
<name>A0ABX1LQ14_9CYAN</name>